<evidence type="ECO:0000313" key="2">
    <source>
        <dbReference type="EMBL" id="TWC06784.1"/>
    </source>
</evidence>
<evidence type="ECO:0000256" key="1">
    <source>
        <dbReference type="SAM" id="Phobius"/>
    </source>
</evidence>
<gene>
    <name evidence="2" type="ORF">FBZ93_10172</name>
</gene>
<name>A0A560MHL2_9BRAD</name>
<sequence length="178" mass="19767">MLLYWRRRGRVPLTLTQVDVNDIYIDLRRVMSGRQFNSRAATMSLAPLLDAAPAIPLHAFAAMAAFVLGSIQLAAPKGTLPHRTLGWIWVILMLVVAGSSFWIHQIRLLGPWSPIHLLSIFSLVMLVLGVMAARSHNVRSHKFTMIGIFFGALVIAGLFTLMPGRIMHAVIFGQWLGD</sequence>
<keyword evidence="1" id="KW-0812">Transmembrane</keyword>
<dbReference type="AlphaFoldDB" id="A0A560MHL2"/>
<reference evidence="2 3" key="1">
    <citation type="submission" date="2019-06" db="EMBL/GenBank/DDBJ databases">
        <title>Genomic Encyclopedia of Type Strains, Phase IV (KMG-V): Genome sequencing to study the core and pangenomes of soil and plant-associated prokaryotes.</title>
        <authorList>
            <person name="Whitman W."/>
        </authorList>
    </citation>
    <scope>NUCLEOTIDE SEQUENCE [LARGE SCALE GENOMIC DNA]</scope>
    <source>
        <strain evidence="2 3">BR 10355</strain>
    </source>
</reference>
<feature type="transmembrane region" description="Helical" evidence="1">
    <location>
        <begin position="86"/>
        <end position="103"/>
    </location>
</feature>
<keyword evidence="1" id="KW-1133">Transmembrane helix</keyword>
<dbReference type="InterPro" id="IPR018750">
    <property type="entry name" value="DUF2306_membrane"/>
</dbReference>
<dbReference type="EMBL" id="VITY01000001">
    <property type="protein sequence ID" value="TWC06784.1"/>
    <property type="molecule type" value="Genomic_DNA"/>
</dbReference>
<feature type="transmembrane region" description="Helical" evidence="1">
    <location>
        <begin position="55"/>
        <end position="74"/>
    </location>
</feature>
<dbReference type="STRING" id="1755647.AS156_39635"/>
<keyword evidence="3" id="KW-1185">Reference proteome</keyword>
<dbReference type="Proteomes" id="UP000321304">
    <property type="component" value="Unassembled WGS sequence"/>
</dbReference>
<keyword evidence="1" id="KW-0472">Membrane</keyword>
<accession>A0A560MHL2</accession>
<evidence type="ECO:0000313" key="3">
    <source>
        <dbReference type="Proteomes" id="UP000321304"/>
    </source>
</evidence>
<feature type="transmembrane region" description="Helical" evidence="1">
    <location>
        <begin position="145"/>
        <end position="166"/>
    </location>
</feature>
<feature type="transmembrane region" description="Helical" evidence="1">
    <location>
        <begin position="115"/>
        <end position="133"/>
    </location>
</feature>
<proteinExistence type="predicted"/>
<dbReference type="Pfam" id="PF10067">
    <property type="entry name" value="DUF2306"/>
    <property type="match status" value="1"/>
</dbReference>
<protein>
    <submittedName>
        <fullName evidence="2">Putative membrane protein</fullName>
    </submittedName>
</protein>
<organism evidence="2 3">
    <name type="scientific">Bradyrhizobium macuxiense</name>
    <dbReference type="NCBI Taxonomy" id="1755647"/>
    <lineage>
        <taxon>Bacteria</taxon>
        <taxon>Pseudomonadati</taxon>
        <taxon>Pseudomonadota</taxon>
        <taxon>Alphaproteobacteria</taxon>
        <taxon>Hyphomicrobiales</taxon>
        <taxon>Nitrobacteraceae</taxon>
        <taxon>Bradyrhizobium</taxon>
    </lineage>
</organism>
<comment type="caution">
    <text evidence="2">The sequence shown here is derived from an EMBL/GenBank/DDBJ whole genome shotgun (WGS) entry which is preliminary data.</text>
</comment>